<protein>
    <recommendedName>
        <fullName evidence="5">LPS export ABC transporter periplasmic protein LptC</fullName>
    </recommendedName>
</protein>
<gene>
    <name evidence="3" type="ordered locus">Xaut_0067</name>
</gene>
<keyword evidence="2" id="KW-1133">Transmembrane helix</keyword>
<organism evidence="3 4">
    <name type="scientific">Xanthobacter autotrophicus (strain ATCC BAA-1158 / Py2)</name>
    <dbReference type="NCBI Taxonomy" id="78245"/>
    <lineage>
        <taxon>Bacteria</taxon>
        <taxon>Pseudomonadati</taxon>
        <taxon>Pseudomonadota</taxon>
        <taxon>Alphaproteobacteria</taxon>
        <taxon>Hyphomicrobiales</taxon>
        <taxon>Xanthobacteraceae</taxon>
        <taxon>Xanthobacter</taxon>
    </lineage>
</organism>
<name>A7IBD3_XANP2</name>
<feature type="region of interest" description="Disordered" evidence="1">
    <location>
        <begin position="254"/>
        <end position="306"/>
    </location>
</feature>
<accession>A7IBD3</accession>
<sequence length="306" mass="32941">MNRHVSPDDLDRQGTVPAAALQDARLDARPDARLEASPTFRDYTDEEAALDQRASPDFSSARRHSKRVRWIKRLLPLSIVVAVVAIGAVSILSRLKLSIELPFEIGHLTLSGSRLTMELPKLSGFTDDNRGYRVTARTATQDLTHPDLIDLTDIEARLEMTDKGWAKVAAKVGTFDTKKQFITLGDGVDLAMNGGYGGRLQDAEVDVKAGTIATENPVVFTYLDGRLVADRLHVGDRGTRALFEGNVQLDFRMSNLPGQKSGEATPPAGAPAGTPAKLHGDAVGSVPATPAAQPTPLPPRRPVSNP</sequence>
<feature type="compositionally biased region" description="Pro residues" evidence="1">
    <location>
        <begin position="293"/>
        <end position="306"/>
    </location>
</feature>
<feature type="transmembrane region" description="Helical" evidence="2">
    <location>
        <begin position="74"/>
        <end position="92"/>
    </location>
</feature>
<evidence type="ECO:0000313" key="4">
    <source>
        <dbReference type="Proteomes" id="UP000002417"/>
    </source>
</evidence>
<evidence type="ECO:0008006" key="5">
    <source>
        <dbReference type="Google" id="ProtNLM"/>
    </source>
</evidence>
<dbReference type="Proteomes" id="UP000002417">
    <property type="component" value="Chromosome"/>
</dbReference>
<feature type="region of interest" description="Disordered" evidence="1">
    <location>
        <begin position="1"/>
        <end position="38"/>
    </location>
</feature>
<evidence type="ECO:0000313" key="3">
    <source>
        <dbReference type="EMBL" id="ABS65326.1"/>
    </source>
</evidence>
<feature type="compositionally biased region" description="Basic and acidic residues" evidence="1">
    <location>
        <begin position="24"/>
        <end position="34"/>
    </location>
</feature>
<dbReference type="STRING" id="78245.Xaut_0067"/>
<dbReference type="AlphaFoldDB" id="A7IBD3"/>
<evidence type="ECO:0000256" key="2">
    <source>
        <dbReference type="SAM" id="Phobius"/>
    </source>
</evidence>
<dbReference type="HOGENOM" id="CLU_855034_0_0_5"/>
<reference evidence="3 4" key="1">
    <citation type="submission" date="2007-07" db="EMBL/GenBank/DDBJ databases">
        <title>Complete sequence of chromosome of Xanthobacter autotrophicus Py2.</title>
        <authorList>
            <consortium name="US DOE Joint Genome Institute"/>
            <person name="Copeland A."/>
            <person name="Lucas S."/>
            <person name="Lapidus A."/>
            <person name="Barry K."/>
            <person name="Glavina del Rio T."/>
            <person name="Hammon N."/>
            <person name="Israni S."/>
            <person name="Dalin E."/>
            <person name="Tice H."/>
            <person name="Pitluck S."/>
            <person name="Sims D."/>
            <person name="Brettin T."/>
            <person name="Bruce D."/>
            <person name="Detter J.C."/>
            <person name="Han C."/>
            <person name="Tapia R."/>
            <person name="Brainard J."/>
            <person name="Schmutz J."/>
            <person name="Larimer F."/>
            <person name="Land M."/>
            <person name="Hauser L."/>
            <person name="Kyrpides N."/>
            <person name="Kim E."/>
            <person name="Ensigns S.A."/>
            <person name="Richardson P."/>
        </authorList>
    </citation>
    <scope>NUCLEOTIDE SEQUENCE [LARGE SCALE GENOMIC DNA]</scope>
    <source>
        <strain evidence="4">ATCC BAA-1158 / Py2</strain>
    </source>
</reference>
<dbReference type="OrthoDB" id="7873824at2"/>
<dbReference type="eggNOG" id="COG5375">
    <property type="taxonomic scope" value="Bacteria"/>
</dbReference>
<keyword evidence="2" id="KW-0472">Membrane</keyword>
<dbReference type="KEGG" id="xau:Xaut_0067"/>
<dbReference type="PhylomeDB" id="A7IBD3"/>
<proteinExistence type="predicted"/>
<evidence type="ECO:0000256" key="1">
    <source>
        <dbReference type="SAM" id="MobiDB-lite"/>
    </source>
</evidence>
<feature type="compositionally biased region" description="Low complexity" evidence="1">
    <location>
        <begin position="264"/>
        <end position="276"/>
    </location>
</feature>
<dbReference type="EMBL" id="CP000781">
    <property type="protein sequence ID" value="ABS65326.1"/>
    <property type="molecule type" value="Genomic_DNA"/>
</dbReference>
<keyword evidence="2" id="KW-0812">Transmembrane</keyword>
<keyword evidence="4" id="KW-1185">Reference proteome</keyword>
<feature type="compositionally biased region" description="Basic and acidic residues" evidence="1">
    <location>
        <begin position="1"/>
        <end position="12"/>
    </location>
</feature>